<dbReference type="RefSeq" id="XP_060332694.1">
    <property type="nucleotide sequence ID" value="XM_060469495.1"/>
</dbReference>
<dbReference type="AlphaFoldDB" id="A0AA39N7V8"/>
<feature type="region of interest" description="Disordered" evidence="1">
    <location>
        <begin position="325"/>
        <end position="369"/>
    </location>
</feature>
<dbReference type="Proteomes" id="UP001175211">
    <property type="component" value="Unassembled WGS sequence"/>
</dbReference>
<proteinExistence type="predicted"/>
<evidence type="ECO:0000256" key="1">
    <source>
        <dbReference type="SAM" id="MobiDB-lite"/>
    </source>
</evidence>
<keyword evidence="3" id="KW-1185">Reference proteome</keyword>
<evidence type="ECO:0000313" key="3">
    <source>
        <dbReference type="Proteomes" id="UP001175211"/>
    </source>
</evidence>
<gene>
    <name evidence="2" type="ORF">EV420DRAFT_1478412</name>
</gene>
<evidence type="ECO:0000313" key="2">
    <source>
        <dbReference type="EMBL" id="KAK0460655.1"/>
    </source>
</evidence>
<feature type="compositionally biased region" description="Basic and acidic residues" evidence="1">
    <location>
        <begin position="325"/>
        <end position="340"/>
    </location>
</feature>
<reference evidence="2" key="1">
    <citation type="submission" date="2023-06" db="EMBL/GenBank/DDBJ databases">
        <authorList>
            <consortium name="Lawrence Berkeley National Laboratory"/>
            <person name="Ahrendt S."/>
            <person name="Sahu N."/>
            <person name="Indic B."/>
            <person name="Wong-Bajracharya J."/>
            <person name="Merenyi Z."/>
            <person name="Ke H.-M."/>
            <person name="Monk M."/>
            <person name="Kocsube S."/>
            <person name="Drula E."/>
            <person name="Lipzen A."/>
            <person name="Balint B."/>
            <person name="Henrissat B."/>
            <person name="Andreopoulos B."/>
            <person name="Martin F.M."/>
            <person name="Harder C.B."/>
            <person name="Rigling D."/>
            <person name="Ford K.L."/>
            <person name="Foster G.D."/>
            <person name="Pangilinan J."/>
            <person name="Papanicolaou A."/>
            <person name="Barry K."/>
            <person name="LaButti K."/>
            <person name="Viragh M."/>
            <person name="Koriabine M."/>
            <person name="Yan M."/>
            <person name="Riley R."/>
            <person name="Champramary S."/>
            <person name="Plett K.L."/>
            <person name="Tsai I.J."/>
            <person name="Slot J."/>
            <person name="Sipos G."/>
            <person name="Plett J."/>
            <person name="Nagy L.G."/>
            <person name="Grigoriev I.V."/>
        </authorList>
    </citation>
    <scope>NUCLEOTIDE SEQUENCE</scope>
    <source>
        <strain evidence="2">CCBAS 213</strain>
    </source>
</reference>
<feature type="compositionally biased region" description="Basic and acidic residues" evidence="1">
    <location>
        <begin position="358"/>
        <end position="369"/>
    </location>
</feature>
<comment type="caution">
    <text evidence="2">The sequence shown here is derived from an EMBL/GenBank/DDBJ whole genome shotgun (WGS) entry which is preliminary data.</text>
</comment>
<protein>
    <submittedName>
        <fullName evidence="2">Uncharacterized protein</fullName>
    </submittedName>
</protein>
<accession>A0AA39N7V8</accession>
<organism evidence="2 3">
    <name type="scientific">Armillaria tabescens</name>
    <name type="common">Ringless honey mushroom</name>
    <name type="synonym">Agaricus tabescens</name>
    <dbReference type="NCBI Taxonomy" id="1929756"/>
    <lineage>
        <taxon>Eukaryota</taxon>
        <taxon>Fungi</taxon>
        <taxon>Dikarya</taxon>
        <taxon>Basidiomycota</taxon>
        <taxon>Agaricomycotina</taxon>
        <taxon>Agaricomycetes</taxon>
        <taxon>Agaricomycetidae</taxon>
        <taxon>Agaricales</taxon>
        <taxon>Marasmiineae</taxon>
        <taxon>Physalacriaceae</taxon>
        <taxon>Desarmillaria</taxon>
    </lineage>
</organism>
<dbReference type="GeneID" id="85353043"/>
<name>A0AA39N7V8_ARMTA</name>
<dbReference type="EMBL" id="JAUEPS010000012">
    <property type="protein sequence ID" value="KAK0460655.1"/>
    <property type="molecule type" value="Genomic_DNA"/>
</dbReference>
<sequence length="369" mass="41951">MFKHLELTDKYKQTDGKHGPTLSPAEDFLGPAVPETQAAQVECKTIMEVIESGGPTCYYGSEDFSLDSERRLLSVRREYLLREEKTHYAECIDYMLGKAFTDDPKLESGRSYAMRTQHRIYDAPYMIGKAPLGWQTLHQPSSTVSSYSGCNSIPRTIGSPASRANSMNDDAFSRVALPQAICSRVSAGPGTRLVFLPLSPDNPLSFWTNQIPETFLETIRDDSVDVEKDILFAPVEDEELDIQDKNHRYASRWDGFHANHGSRPARRDTSSPSLRLVVRTGEFFSPRDYPKIQQLKTRFYRRPVLDKAWHSLSRRIPLPEKAWSREEQRYQAKVEEKKTQPEPTATPPSRQDGMSALDRAKVIVDSKNC</sequence>